<dbReference type="RefSeq" id="WP_140418471.1">
    <property type="nucleotide sequence ID" value="NZ_NBBJ01000004.1"/>
</dbReference>
<name>A0A245ZGT9_9SPHN</name>
<dbReference type="EMBL" id="NBBJ01000004">
    <property type="protein sequence ID" value="OWK28962.1"/>
    <property type="molecule type" value="Genomic_DNA"/>
</dbReference>
<reference evidence="1 2" key="1">
    <citation type="submission" date="2017-03" db="EMBL/GenBank/DDBJ databases">
        <title>Genome sequence of Sphingomonas mucosissima DSM 17494.</title>
        <authorList>
            <person name="Poehlein A."/>
            <person name="Wuebbeler J.H."/>
            <person name="Steinbuechel A."/>
            <person name="Daniel R."/>
        </authorList>
    </citation>
    <scope>NUCLEOTIDE SEQUENCE [LARGE SCALE GENOMIC DNA]</scope>
    <source>
        <strain evidence="1 2">DSM 17494</strain>
    </source>
</reference>
<proteinExistence type="predicted"/>
<protein>
    <submittedName>
        <fullName evidence="1">Uncharacterized protein</fullName>
    </submittedName>
</protein>
<gene>
    <name evidence="1" type="ORF">SPMU_24880</name>
</gene>
<evidence type="ECO:0000313" key="1">
    <source>
        <dbReference type="EMBL" id="OWK28962.1"/>
    </source>
</evidence>
<comment type="caution">
    <text evidence="1">The sequence shown here is derived from an EMBL/GenBank/DDBJ whole genome shotgun (WGS) entry which is preliminary data.</text>
</comment>
<organism evidence="1 2">
    <name type="scientific">Sphingomonas mucosissima</name>
    <dbReference type="NCBI Taxonomy" id="370959"/>
    <lineage>
        <taxon>Bacteria</taxon>
        <taxon>Pseudomonadati</taxon>
        <taxon>Pseudomonadota</taxon>
        <taxon>Alphaproteobacteria</taxon>
        <taxon>Sphingomonadales</taxon>
        <taxon>Sphingomonadaceae</taxon>
        <taxon>Sphingomonas</taxon>
    </lineage>
</organism>
<keyword evidence="2" id="KW-1185">Reference proteome</keyword>
<dbReference type="AlphaFoldDB" id="A0A245ZGT9"/>
<dbReference type="Proteomes" id="UP000197783">
    <property type="component" value="Unassembled WGS sequence"/>
</dbReference>
<evidence type="ECO:0000313" key="2">
    <source>
        <dbReference type="Proteomes" id="UP000197783"/>
    </source>
</evidence>
<accession>A0A245ZGT9</accession>
<dbReference type="OrthoDB" id="9788513at2"/>
<sequence>MNSEKWNMPNHTVADRLLASGYQPLWFNGKLIYTKPDTRTPLQRELGVFDFELRPSVNAYRIAMREMGVNFGPRGVFARSLLWAAYARPLTDSPTKFIEDAAHTVILACSAPLGEFASKYGFRLDEHDSAITGVHREIVETLPNCPTVKRMVGRVLREERDNVFNDTSLTLNDPNVFVVTANNSGFINPSMIEDAGMSKNEMTERVRTTVYRTIEYIDFIQPRDKRGRFFKLYRCLTRIRVVGESILEDDF</sequence>